<dbReference type="InterPro" id="IPR000683">
    <property type="entry name" value="Gfo/Idh/MocA-like_OxRdtase_N"/>
</dbReference>
<dbReference type="Gene3D" id="3.40.50.720">
    <property type="entry name" value="NAD(P)-binding Rossmann-like Domain"/>
    <property type="match status" value="1"/>
</dbReference>
<dbReference type="SUPFAM" id="SSF51735">
    <property type="entry name" value="NAD(P)-binding Rossmann-fold domains"/>
    <property type="match status" value="1"/>
</dbReference>
<sequence>MAMKVGVVGTGFIGPVHVEALRRIGVGVKGVLGSSAQKSQAAAQRMGLERGYSSYAELLADPEIGVVHLTSPNRFHREQVLRALEAGKHVVCEKPLGMTARETKELVAAARKHPGLVTAVNYNLRFYPLCLQARAMVRSGEVGEVFHVKGSYVQDWLLYPTDFNWRVLASEGGALRAVGDIGTHWLDLVGFITGLEVEAVMADLKTVHPVRQAPPQGSVETFSPKGDRPPATAGTGGKKGAKKELSTTPVHIDTEDYASVLLRFAGGARGVLTVSQVTAGRKNRLEWEVAGSRRAIAWNGERPEELWIGERNEPNKVLMRDPGLLDRAASAYTSYPGGHAEGFPDTFKQLYRAVYADIAAGGPSEQPLYATFEDGHKELALCEAILESHRKGKWVKVKY</sequence>
<dbReference type="InterPro" id="IPR036291">
    <property type="entry name" value="NAD(P)-bd_dom_sf"/>
</dbReference>
<dbReference type="PANTHER" id="PTHR43818">
    <property type="entry name" value="BCDNA.GH03377"/>
    <property type="match status" value="1"/>
</dbReference>
<organism evidence="5 6">
    <name type="scientific">Calidithermus terrae</name>
    <dbReference type="NCBI Taxonomy" id="1408545"/>
    <lineage>
        <taxon>Bacteria</taxon>
        <taxon>Thermotogati</taxon>
        <taxon>Deinococcota</taxon>
        <taxon>Deinococci</taxon>
        <taxon>Thermales</taxon>
        <taxon>Thermaceae</taxon>
        <taxon>Calidithermus</taxon>
    </lineage>
</organism>
<reference evidence="5 6" key="1">
    <citation type="submission" date="2018-08" db="EMBL/GenBank/DDBJ databases">
        <title>Meiothermus terrae DSM 26712 genome sequencing project.</title>
        <authorList>
            <person name="Da Costa M.S."/>
            <person name="Albuquerque L."/>
            <person name="Raposo P."/>
            <person name="Froufe H.J.C."/>
            <person name="Barroso C.S."/>
            <person name="Egas C."/>
        </authorList>
    </citation>
    <scope>NUCLEOTIDE SEQUENCE [LARGE SCALE GENOMIC DNA]</scope>
    <source>
        <strain evidence="5 6">DSM 26712</strain>
    </source>
</reference>
<dbReference type="GO" id="GO:0000166">
    <property type="term" value="F:nucleotide binding"/>
    <property type="evidence" value="ECO:0007669"/>
    <property type="project" value="InterPro"/>
</dbReference>
<dbReference type="InterPro" id="IPR050463">
    <property type="entry name" value="Gfo/Idh/MocA_oxidrdct_glycsds"/>
</dbReference>
<evidence type="ECO:0000259" key="4">
    <source>
        <dbReference type="Pfam" id="PF22725"/>
    </source>
</evidence>
<dbReference type="AlphaFoldDB" id="A0A399F4A7"/>
<evidence type="ECO:0000313" key="6">
    <source>
        <dbReference type="Proteomes" id="UP000265715"/>
    </source>
</evidence>
<feature type="domain" description="Gfo/Idh/MocA-like oxidoreductase N-terminal" evidence="3">
    <location>
        <begin position="3"/>
        <end position="117"/>
    </location>
</feature>
<dbReference type="SUPFAM" id="SSF55347">
    <property type="entry name" value="Glyceraldehyde-3-phosphate dehydrogenase-like, C-terminal domain"/>
    <property type="match status" value="1"/>
</dbReference>
<dbReference type="EC" id="1.1.1.292" evidence="5"/>
<comment type="caution">
    <text evidence="5">The sequence shown here is derived from an EMBL/GenBank/DDBJ whole genome shotgun (WGS) entry which is preliminary data.</text>
</comment>
<keyword evidence="6" id="KW-1185">Reference proteome</keyword>
<protein>
    <submittedName>
        <fullName evidence="5">1,5-anhydro-D-fructose reductase</fullName>
        <ecNumber evidence="5">1.1.1.292</ecNumber>
    </submittedName>
</protein>
<dbReference type="GO" id="GO:0033712">
    <property type="term" value="F:1,5-anhydro-D-fructose reductase (1,5-anhydro-D-mannitol-forming) activity"/>
    <property type="evidence" value="ECO:0007669"/>
    <property type="project" value="UniProtKB-EC"/>
</dbReference>
<proteinExistence type="predicted"/>
<evidence type="ECO:0000313" key="5">
    <source>
        <dbReference type="EMBL" id="RIH90615.1"/>
    </source>
</evidence>
<accession>A0A399F4A7</accession>
<dbReference type="Gene3D" id="3.30.360.10">
    <property type="entry name" value="Dihydrodipicolinate Reductase, domain 2"/>
    <property type="match status" value="1"/>
</dbReference>
<name>A0A399F4A7_9DEIN</name>
<dbReference type="PANTHER" id="PTHR43818:SF11">
    <property type="entry name" value="BCDNA.GH03377"/>
    <property type="match status" value="1"/>
</dbReference>
<dbReference type="Pfam" id="PF01408">
    <property type="entry name" value="GFO_IDH_MocA"/>
    <property type="match status" value="1"/>
</dbReference>
<gene>
    <name evidence="5" type="primary">afr_1</name>
    <name evidence="5" type="ORF">Mterra_00316</name>
</gene>
<evidence type="ECO:0000256" key="2">
    <source>
        <dbReference type="SAM" id="MobiDB-lite"/>
    </source>
</evidence>
<keyword evidence="1 5" id="KW-0560">Oxidoreductase</keyword>
<feature type="domain" description="GFO/IDH/MocA-like oxidoreductase" evidence="4">
    <location>
        <begin position="131"/>
        <end position="295"/>
    </location>
</feature>
<dbReference type="EMBL" id="QXDL01000006">
    <property type="protein sequence ID" value="RIH90615.1"/>
    <property type="molecule type" value="Genomic_DNA"/>
</dbReference>
<evidence type="ECO:0000259" key="3">
    <source>
        <dbReference type="Pfam" id="PF01408"/>
    </source>
</evidence>
<feature type="region of interest" description="Disordered" evidence="2">
    <location>
        <begin position="211"/>
        <end position="246"/>
    </location>
</feature>
<dbReference type="InterPro" id="IPR055170">
    <property type="entry name" value="GFO_IDH_MocA-like_dom"/>
</dbReference>
<evidence type="ECO:0000256" key="1">
    <source>
        <dbReference type="ARBA" id="ARBA00023002"/>
    </source>
</evidence>
<dbReference type="Pfam" id="PF22725">
    <property type="entry name" value="GFO_IDH_MocA_C3"/>
    <property type="match status" value="1"/>
</dbReference>
<dbReference type="Proteomes" id="UP000265715">
    <property type="component" value="Unassembled WGS sequence"/>
</dbReference>